<reference evidence="2" key="1">
    <citation type="submission" date="2025-08" db="UniProtKB">
        <authorList>
            <consortium name="RefSeq"/>
        </authorList>
    </citation>
    <scope>IDENTIFICATION</scope>
</reference>
<protein>
    <submittedName>
        <fullName evidence="2">M-AAA protease-interacting protein 1, mitochondrial isoform X2</fullName>
    </submittedName>
</protein>
<dbReference type="AlphaFoldDB" id="A0A6P7K0W0"/>
<dbReference type="Proteomes" id="UP000515145">
    <property type="component" value="Chromosome 16"/>
</dbReference>
<accession>A0A6P7K0W0</accession>
<dbReference type="GO" id="GO:0032979">
    <property type="term" value="P:protein insertion into mitochondrial inner membrane from matrix"/>
    <property type="evidence" value="ECO:0007669"/>
    <property type="project" value="TreeGrafter"/>
</dbReference>
<dbReference type="RefSeq" id="XP_028281391.1">
    <property type="nucleotide sequence ID" value="XM_028425590.1"/>
</dbReference>
<dbReference type="GeneID" id="114448567"/>
<dbReference type="GO" id="GO:0005743">
    <property type="term" value="C:mitochondrial inner membrane"/>
    <property type="evidence" value="ECO:0007669"/>
    <property type="project" value="TreeGrafter"/>
</dbReference>
<gene>
    <name evidence="2" type="primary">LOC114448567</name>
</gene>
<dbReference type="PANTHER" id="PTHR13333:SF7">
    <property type="entry name" value="M-AAA PROTEASE-INTERACTING PROTEIN 1, MITOCHONDRIAL"/>
    <property type="match status" value="1"/>
</dbReference>
<sequence length="234" mass="26433">MQRIGRFAVGRGLGSLVCTAGIRASTRSKPPPVHWRRAGVGARPARPFTAETGQRLCRRRFAGDRHRLFSSQPGTDGPPRNRGHQPGISVALVYVSSKMSSGRYHELRGIVSHETVDYVEEKCKSLTTAQRKQLAVKMEDIIFVLPEDITVVFDKSDRKFCFVVMRFWFLSSYEGPDDPEATKIFKVASGEGGDPHKRIATAVYEFQRELTMGAYPDWKVTTVWHWHWKLAGVI</sequence>
<evidence type="ECO:0000313" key="2">
    <source>
        <dbReference type="RefSeq" id="XP_028281391.1"/>
    </source>
</evidence>
<dbReference type="PANTHER" id="PTHR13333">
    <property type="entry name" value="M-AAA PROTEASE-INTERACTING PROTEIN 1, MITOCHONDRIAL"/>
    <property type="match status" value="1"/>
</dbReference>
<organism evidence="1 2">
    <name type="scientific">Parambassis ranga</name>
    <name type="common">Indian glassy fish</name>
    <dbReference type="NCBI Taxonomy" id="210632"/>
    <lineage>
        <taxon>Eukaryota</taxon>
        <taxon>Metazoa</taxon>
        <taxon>Chordata</taxon>
        <taxon>Craniata</taxon>
        <taxon>Vertebrata</taxon>
        <taxon>Euteleostomi</taxon>
        <taxon>Actinopterygii</taxon>
        <taxon>Neopterygii</taxon>
        <taxon>Teleostei</taxon>
        <taxon>Neoteleostei</taxon>
        <taxon>Acanthomorphata</taxon>
        <taxon>Ovalentaria</taxon>
        <taxon>Ambassidae</taxon>
        <taxon>Parambassis</taxon>
    </lineage>
</organism>
<keyword evidence="1" id="KW-1185">Reference proteome</keyword>
<dbReference type="GO" id="GO:0043022">
    <property type="term" value="F:ribosome binding"/>
    <property type="evidence" value="ECO:0007669"/>
    <property type="project" value="TreeGrafter"/>
</dbReference>
<evidence type="ECO:0000313" key="1">
    <source>
        <dbReference type="Proteomes" id="UP000515145"/>
    </source>
</evidence>
<name>A0A6P7K0W0_9TELE</name>
<proteinExistence type="predicted"/>
<keyword evidence="2" id="KW-0645">Protease</keyword>
<keyword evidence="2" id="KW-0378">Hydrolase</keyword>